<dbReference type="GO" id="GO:0006633">
    <property type="term" value="P:fatty acid biosynthetic process"/>
    <property type="evidence" value="ECO:0007669"/>
    <property type="project" value="UniProtKB-KW"/>
</dbReference>
<dbReference type="PANTHER" id="PTHR43159:SF2">
    <property type="entry name" value="ENOYL-[ACYL-CARRIER-PROTEIN] REDUCTASE [NADH], CHLOROPLASTIC"/>
    <property type="match status" value="1"/>
</dbReference>
<evidence type="ECO:0000256" key="14">
    <source>
        <dbReference type="PIRSR" id="PIRSR000094-3"/>
    </source>
</evidence>
<dbReference type="FunFam" id="3.40.50.720:FF:000169">
    <property type="entry name" value="Enoyl-[acyl-carrier-protein] reductase [NADH]"/>
    <property type="match status" value="1"/>
</dbReference>
<dbReference type="PRINTS" id="PR00081">
    <property type="entry name" value="GDHRDH"/>
</dbReference>
<evidence type="ECO:0000256" key="5">
    <source>
        <dbReference type="ARBA" id="ARBA00022832"/>
    </source>
</evidence>
<keyword evidence="5" id="KW-0276">Fatty acid metabolism</keyword>
<comment type="caution">
    <text evidence="15">The sequence shown here is derived from an EMBL/GenBank/DDBJ whole genome shotgun (WGS) entry which is preliminary data.</text>
</comment>
<dbReference type="EMBL" id="MJBI02000001">
    <property type="protein sequence ID" value="RAI83107.1"/>
    <property type="molecule type" value="Genomic_DNA"/>
</dbReference>
<evidence type="ECO:0000256" key="7">
    <source>
        <dbReference type="ARBA" id="ARBA00023027"/>
    </source>
</evidence>
<keyword evidence="7 11" id="KW-0520">NAD</keyword>
<evidence type="ECO:0000256" key="9">
    <source>
        <dbReference type="ARBA" id="ARBA00023160"/>
    </source>
</evidence>
<dbReference type="FunFam" id="1.10.8.400:FF:000001">
    <property type="entry name" value="Enoyl-[acyl-carrier-protein] reductase [NADH]"/>
    <property type="match status" value="1"/>
</dbReference>
<dbReference type="Pfam" id="PF13561">
    <property type="entry name" value="adh_short_C2"/>
    <property type="match status" value="1"/>
</dbReference>
<dbReference type="InterPro" id="IPR002347">
    <property type="entry name" value="SDR_fam"/>
</dbReference>
<protein>
    <recommendedName>
        <fullName evidence="11">Enoyl-[acyl-carrier-protein] reductase [NADH]</fullName>
        <ecNumber evidence="11">1.3.1.9</ecNumber>
    </recommendedName>
</protein>
<feature type="active site" description="Proton acceptor" evidence="12">
    <location>
        <position position="148"/>
    </location>
</feature>
<dbReference type="EC" id="1.3.1.9" evidence="11"/>
<evidence type="ECO:0000313" key="16">
    <source>
        <dbReference type="Proteomes" id="UP000229523"/>
    </source>
</evidence>
<evidence type="ECO:0000256" key="11">
    <source>
        <dbReference type="PIRNR" id="PIRNR000094"/>
    </source>
</evidence>
<evidence type="ECO:0000256" key="3">
    <source>
        <dbReference type="ARBA" id="ARBA00011881"/>
    </source>
</evidence>
<gene>
    <name evidence="15" type="primary">fabI</name>
    <name evidence="15" type="ORF">BFS35_005290</name>
</gene>
<dbReference type="InterPro" id="IPR014358">
    <property type="entry name" value="Enoyl-ACP_Rdtase_NADH"/>
</dbReference>
<dbReference type="CDD" id="cd05372">
    <property type="entry name" value="ENR_SDR"/>
    <property type="match status" value="1"/>
</dbReference>
<evidence type="ECO:0000256" key="12">
    <source>
        <dbReference type="PIRSR" id="PIRSR000094-1"/>
    </source>
</evidence>
<evidence type="ECO:0000256" key="8">
    <source>
        <dbReference type="ARBA" id="ARBA00023098"/>
    </source>
</evidence>
<dbReference type="GO" id="GO:0004318">
    <property type="term" value="F:enoyl-[acyl-carrier-protein] reductase (NADH) activity"/>
    <property type="evidence" value="ECO:0007669"/>
    <property type="project" value="UniProtKB-EC"/>
</dbReference>
<dbReference type="Gene3D" id="1.10.8.400">
    <property type="entry name" value="Enoyl acyl carrier protein reductase"/>
    <property type="match status" value="1"/>
</dbReference>
<comment type="pathway">
    <text evidence="1">Lipid metabolism; fatty acid biosynthesis.</text>
</comment>
<evidence type="ECO:0000256" key="6">
    <source>
        <dbReference type="ARBA" id="ARBA00023002"/>
    </source>
</evidence>
<evidence type="ECO:0000256" key="1">
    <source>
        <dbReference type="ARBA" id="ARBA00005194"/>
    </source>
</evidence>
<feature type="binding site" evidence="13">
    <location>
        <position position="98"/>
    </location>
    <ligand>
        <name>substrate</name>
    </ligand>
</feature>
<feature type="binding site" evidence="14">
    <location>
        <begin position="194"/>
        <end position="198"/>
    </location>
    <ligand>
        <name>NAD(+)</name>
        <dbReference type="ChEBI" id="CHEBI:57540"/>
    </ligand>
</feature>
<dbReference type="AlphaFoldDB" id="A0A2G5NNM6"/>
<reference evidence="15 16" key="1">
    <citation type="journal article" date="2018" name="Front. Microbiol.">
        <title>Description and Comparative Genomics of Macrococcus caseolyticus subsp. hominis subsp. nov., Macrococcus goetzii sp. nov., Macrococcus epidermidis sp. nov., and Macrococcus bohemicus sp. nov., Novel Macrococci From Human Clinical Material With Virulence Potential and Suspected Uptake of Foreign DNA by Natural Transformation.</title>
        <authorList>
            <person name="Maslanova I."/>
            <person name="Wertheimer Z."/>
            <person name="Sedlacek I."/>
            <person name="Svec P."/>
            <person name="Indrakova A."/>
            <person name="Kovarovic V."/>
            <person name="Schumann P."/>
            <person name="Sproer C."/>
            <person name="Kralova S."/>
            <person name="Sedo O."/>
            <person name="Kristofova L."/>
            <person name="Vrbovska V."/>
            <person name="Fuzik T."/>
            <person name="Petras P."/>
            <person name="Zdrahal Z."/>
            <person name="Ruzickova V."/>
            <person name="Doskar J."/>
            <person name="Pantucek R."/>
        </authorList>
    </citation>
    <scope>NUCLEOTIDE SEQUENCE [LARGE SCALE GENOMIC DNA]</scope>
    <source>
        <strain evidence="15 16">CCM 4927</strain>
    </source>
</reference>
<feature type="binding site" evidence="14">
    <location>
        <begin position="67"/>
        <end position="68"/>
    </location>
    <ligand>
        <name>NAD(+)</name>
        <dbReference type="ChEBI" id="CHEBI:57540"/>
    </ligand>
</feature>
<accession>A0A2G5NNM6</accession>
<dbReference type="PANTHER" id="PTHR43159">
    <property type="entry name" value="ENOYL-[ACYL-CARRIER-PROTEIN] REDUCTASE"/>
    <property type="match status" value="1"/>
</dbReference>
<dbReference type="Gene3D" id="3.40.50.720">
    <property type="entry name" value="NAD(P)-binding Rossmann-like Domain"/>
    <property type="match status" value="1"/>
</dbReference>
<feature type="binding site" evidence="14">
    <location>
        <begin position="19"/>
        <end position="20"/>
    </location>
    <ligand>
        <name>NAD(+)</name>
        <dbReference type="ChEBI" id="CHEBI:57540"/>
    </ligand>
</feature>
<comment type="catalytic activity">
    <reaction evidence="10">
        <text>a 2,3-saturated acyl-[ACP] + NADP(+) = a (2E)-enoyl-[ACP] + NADPH + H(+)</text>
        <dbReference type="Rhea" id="RHEA:22564"/>
        <dbReference type="Rhea" id="RHEA-COMP:9925"/>
        <dbReference type="Rhea" id="RHEA-COMP:9926"/>
        <dbReference type="ChEBI" id="CHEBI:15378"/>
        <dbReference type="ChEBI" id="CHEBI:57783"/>
        <dbReference type="ChEBI" id="CHEBI:58349"/>
        <dbReference type="ChEBI" id="CHEBI:78784"/>
        <dbReference type="ChEBI" id="CHEBI:78785"/>
        <dbReference type="EC" id="1.3.1.39"/>
    </reaction>
</comment>
<comment type="catalytic activity">
    <reaction evidence="11">
        <text>a 2,3-saturated acyl-[ACP] + NAD(+) = a (2E)-enoyl-[ACP] + NADH + H(+)</text>
        <dbReference type="Rhea" id="RHEA:10240"/>
        <dbReference type="Rhea" id="RHEA-COMP:9925"/>
        <dbReference type="Rhea" id="RHEA-COMP:9926"/>
        <dbReference type="ChEBI" id="CHEBI:15378"/>
        <dbReference type="ChEBI" id="CHEBI:57540"/>
        <dbReference type="ChEBI" id="CHEBI:57945"/>
        <dbReference type="ChEBI" id="CHEBI:78784"/>
        <dbReference type="ChEBI" id="CHEBI:78785"/>
        <dbReference type="EC" id="1.3.1.9"/>
    </reaction>
</comment>
<dbReference type="Proteomes" id="UP000229523">
    <property type="component" value="Unassembled WGS sequence"/>
</dbReference>
<evidence type="ECO:0000256" key="2">
    <source>
        <dbReference type="ARBA" id="ARBA00009233"/>
    </source>
</evidence>
<dbReference type="RefSeq" id="WP_099580547.1">
    <property type="nucleotide sequence ID" value="NZ_MJBI02000001.1"/>
</dbReference>
<keyword evidence="9 11" id="KW-0275">Fatty acid biosynthesis</keyword>
<keyword evidence="8" id="KW-0443">Lipid metabolism</keyword>
<feature type="binding site" evidence="14">
    <location>
        <position position="13"/>
    </location>
    <ligand>
        <name>NAD(+)</name>
        <dbReference type="ChEBI" id="CHEBI:57540"/>
    </ligand>
</feature>
<dbReference type="PIRSF" id="PIRSF000094">
    <property type="entry name" value="Enoyl-ACP_rdct"/>
    <property type="match status" value="1"/>
</dbReference>
<keyword evidence="16" id="KW-1185">Reference proteome</keyword>
<name>A0A2G5NNM6_9STAP</name>
<dbReference type="NCBIfam" id="NF006369">
    <property type="entry name" value="PRK08594.1"/>
    <property type="match status" value="1"/>
</dbReference>
<comment type="subunit">
    <text evidence="3">Homotetramer.</text>
</comment>
<feature type="binding site" evidence="14">
    <location>
        <position position="165"/>
    </location>
    <ligand>
        <name>NAD(+)</name>
        <dbReference type="ChEBI" id="CHEBI:57540"/>
    </ligand>
</feature>
<dbReference type="InterPro" id="IPR036291">
    <property type="entry name" value="NAD(P)-bd_dom_sf"/>
</dbReference>
<feature type="active site" description="Proton acceptor" evidence="12">
    <location>
        <position position="158"/>
    </location>
</feature>
<comment type="similarity">
    <text evidence="2 11">Belongs to the short-chain dehydrogenases/reductases (SDR) family. FabI subfamily.</text>
</comment>
<feature type="binding site" evidence="14">
    <location>
        <position position="95"/>
    </location>
    <ligand>
        <name>NAD(+)</name>
        <dbReference type="ChEBI" id="CHEBI:57540"/>
    </ligand>
</feature>
<evidence type="ECO:0000256" key="13">
    <source>
        <dbReference type="PIRSR" id="PIRSR000094-2"/>
    </source>
</evidence>
<evidence type="ECO:0000256" key="4">
    <source>
        <dbReference type="ARBA" id="ARBA00022516"/>
    </source>
</evidence>
<dbReference type="GO" id="GO:0050661">
    <property type="term" value="F:NADP binding"/>
    <property type="evidence" value="ECO:0007669"/>
    <property type="project" value="UniProtKB-ARBA"/>
</dbReference>
<sequence>MLNFADKVYVIMGIANKRSIAYGVAQVLDEVGCKLVFTYRKERSKNELEKLLPNFKNNQNAEMIQCDVQSDDDVVNAFKQIRDKFGRIDGVFHSIAFANMEDLRGRFIDTSREGFLLAQDISSYSLTIVAREASKLMREGGSIVTTTYIGGEFAVPNYNVMGVAKASLEANVKYLASDLGQDGIRVNAISAGPIRTLSAKGVGSFNTILKEIEAHAPLRRNVDTIEVGKTALYLLTDLSSGVTGENIHVDGGYHIVG</sequence>
<evidence type="ECO:0000256" key="10">
    <source>
        <dbReference type="ARBA" id="ARBA00050288"/>
    </source>
</evidence>
<keyword evidence="6 11" id="KW-0560">Oxidoreductase</keyword>
<keyword evidence="4 11" id="KW-0444">Lipid biosynthesis</keyword>
<organism evidence="15 16">
    <name type="scientific">Macrococcoides goetzii</name>
    <dbReference type="NCBI Taxonomy" id="1891097"/>
    <lineage>
        <taxon>Bacteria</taxon>
        <taxon>Bacillati</taxon>
        <taxon>Bacillota</taxon>
        <taxon>Bacilli</taxon>
        <taxon>Bacillales</taxon>
        <taxon>Staphylococcaceae</taxon>
        <taxon>Macrococcoides</taxon>
    </lineage>
</organism>
<dbReference type="GO" id="GO:0141148">
    <property type="term" value="F:enoyl-[acyl-carrier-protein] reductase (NADPH) activity"/>
    <property type="evidence" value="ECO:0007669"/>
    <property type="project" value="UniProtKB-EC"/>
</dbReference>
<proteinExistence type="inferred from homology"/>
<dbReference type="SUPFAM" id="SSF51735">
    <property type="entry name" value="NAD(P)-binding Rossmann-fold domains"/>
    <property type="match status" value="1"/>
</dbReference>
<evidence type="ECO:0000313" key="15">
    <source>
        <dbReference type="EMBL" id="RAI83107.1"/>
    </source>
</evidence>